<dbReference type="InterPro" id="IPR051340">
    <property type="entry name" value="Haloalkane_dehalogenase"/>
</dbReference>
<dbReference type="RefSeq" id="WP_385879407.1">
    <property type="nucleotide sequence ID" value="NZ_JBHSFK010000087.1"/>
</dbReference>
<organism evidence="2 3">
    <name type="scientific">Streptomyces vulcanius</name>
    <dbReference type="NCBI Taxonomy" id="1441876"/>
    <lineage>
        <taxon>Bacteria</taxon>
        <taxon>Bacillati</taxon>
        <taxon>Actinomycetota</taxon>
        <taxon>Actinomycetes</taxon>
        <taxon>Kitasatosporales</taxon>
        <taxon>Streptomycetaceae</taxon>
        <taxon>Streptomyces</taxon>
    </lineage>
</organism>
<keyword evidence="3" id="KW-1185">Reference proteome</keyword>
<evidence type="ECO:0000259" key="1">
    <source>
        <dbReference type="Pfam" id="PF00561"/>
    </source>
</evidence>
<name>A0ABV9B9N1_9ACTN</name>
<dbReference type="SUPFAM" id="SSF53474">
    <property type="entry name" value="alpha/beta-Hydrolases"/>
    <property type="match status" value="1"/>
</dbReference>
<feature type="non-terminal residue" evidence="2">
    <location>
        <position position="115"/>
    </location>
</feature>
<keyword evidence="2" id="KW-0378">Hydrolase</keyword>
<protein>
    <submittedName>
        <fullName evidence="2">Alpha/beta fold hydrolase</fullName>
    </submittedName>
</protein>
<evidence type="ECO:0000313" key="2">
    <source>
        <dbReference type="EMBL" id="MFC4508517.1"/>
    </source>
</evidence>
<dbReference type="GO" id="GO:0016787">
    <property type="term" value="F:hydrolase activity"/>
    <property type="evidence" value="ECO:0007669"/>
    <property type="project" value="UniProtKB-KW"/>
</dbReference>
<dbReference type="InterPro" id="IPR029058">
    <property type="entry name" value="AB_hydrolase_fold"/>
</dbReference>
<feature type="domain" description="AB hydrolase-1" evidence="1">
    <location>
        <begin position="11"/>
        <end position="106"/>
    </location>
</feature>
<dbReference type="InterPro" id="IPR000073">
    <property type="entry name" value="AB_hydrolase_1"/>
</dbReference>
<reference evidence="3" key="1">
    <citation type="journal article" date="2019" name="Int. J. Syst. Evol. Microbiol.">
        <title>The Global Catalogue of Microorganisms (GCM) 10K type strain sequencing project: providing services to taxonomists for standard genome sequencing and annotation.</title>
        <authorList>
            <consortium name="The Broad Institute Genomics Platform"/>
            <consortium name="The Broad Institute Genome Sequencing Center for Infectious Disease"/>
            <person name="Wu L."/>
            <person name="Ma J."/>
        </authorList>
    </citation>
    <scope>NUCLEOTIDE SEQUENCE [LARGE SCALE GENOMIC DNA]</scope>
    <source>
        <strain evidence="3">CGMCC 4.7177</strain>
    </source>
</reference>
<dbReference type="Proteomes" id="UP001595839">
    <property type="component" value="Unassembled WGS sequence"/>
</dbReference>
<gene>
    <name evidence="2" type="ORF">ACFPIH_55600</name>
</gene>
<accession>A0ABV9B9N1</accession>
<dbReference type="PRINTS" id="PR00111">
    <property type="entry name" value="ABHYDROLASE"/>
</dbReference>
<evidence type="ECO:0000313" key="3">
    <source>
        <dbReference type="Proteomes" id="UP001595839"/>
    </source>
</evidence>
<dbReference type="PANTHER" id="PTHR42977:SF1">
    <property type="entry name" value="BLR6576 PROTEIN"/>
    <property type="match status" value="1"/>
</dbReference>
<sequence length="115" mass="12342">MRCGSAELGGLVAVRRLDQALARGKATVERVAPDFPGFGHSSAPAPADFAYTFDRLAQVMNAFVEELGVARYTLVVQDYGGPVGFRMAMAHPERLQALIIQNAVAHDSGLGLVWQ</sequence>
<proteinExistence type="predicted"/>
<dbReference type="PANTHER" id="PTHR42977">
    <property type="entry name" value="HYDROLASE-RELATED"/>
    <property type="match status" value="1"/>
</dbReference>
<comment type="caution">
    <text evidence="2">The sequence shown here is derived from an EMBL/GenBank/DDBJ whole genome shotgun (WGS) entry which is preliminary data.</text>
</comment>
<dbReference type="Pfam" id="PF00561">
    <property type="entry name" value="Abhydrolase_1"/>
    <property type="match status" value="1"/>
</dbReference>
<dbReference type="Gene3D" id="3.40.50.1820">
    <property type="entry name" value="alpha/beta hydrolase"/>
    <property type="match status" value="1"/>
</dbReference>
<dbReference type="EMBL" id="JBHSFK010000087">
    <property type="protein sequence ID" value="MFC4508517.1"/>
    <property type="molecule type" value="Genomic_DNA"/>
</dbReference>